<evidence type="ECO:0000313" key="3">
    <source>
        <dbReference type="Proteomes" id="UP000735302"/>
    </source>
</evidence>
<feature type="region of interest" description="Disordered" evidence="1">
    <location>
        <begin position="28"/>
        <end position="194"/>
    </location>
</feature>
<accession>A0AAV4A9G2</accession>
<feature type="non-terminal residue" evidence="2">
    <location>
        <position position="1"/>
    </location>
</feature>
<sequence>EEEPLLHGRQIARTRVSERVRRIIADARAARAQRRQRVAQRIADRESSMSEEAFSGPSSSLTTPRRRGTKRKRTTRKRKTPTKKRKTTRKRKTTKKKTPGKKTKRKKRKTKGKGKSPKTPASSAAPPGFARTAQSSASVKGRIADRLGLKPPPSGRSIPIQKGSGTGGSGGPLRHEAAPSFSIMGSKDELYSFA</sequence>
<reference evidence="2 3" key="1">
    <citation type="journal article" date="2021" name="Elife">
        <title>Chloroplast acquisition without the gene transfer in kleptoplastic sea slugs, Plakobranchus ocellatus.</title>
        <authorList>
            <person name="Maeda T."/>
            <person name="Takahashi S."/>
            <person name="Yoshida T."/>
            <person name="Shimamura S."/>
            <person name="Takaki Y."/>
            <person name="Nagai Y."/>
            <person name="Toyoda A."/>
            <person name="Suzuki Y."/>
            <person name="Arimoto A."/>
            <person name="Ishii H."/>
            <person name="Satoh N."/>
            <person name="Nishiyama T."/>
            <person name="Hasebe M."/>
            <person name="Maruyama T."/>
            <person name="Minagawa J."/>
            <person name="Obokata J."/>
            <person name="Shigenobu S."/>
        </authorList>
    </citation>
    <scope>NUCLEOTIDE SEQUENCE [LARGE SCALE GENOMIC DNA]</scope>
</reference>
<feature type="compositionally biased region" description="Basic residues" evidence="1">
    <location>
        <begin position="64"/>
        <end position="116"/>
    </location>
</feature>
<comment type="caution">
    <text evidence="2">The sequence shown here is derived from an EMBL/GenBank/DDBJ whole genome shotgun (WGS) entry which is preliminary data.</text>
</comment>
<organism evidence="2 3">
    <name type="scientific">Plakobranchus ocellatus</name>
    <dbReference type="NCBI Taxonomy" id="259542"/>
    <lineage>
        <taxon>Eukaryota</taxon>
        <taxon>Metazoa</taxon>
        <taxon>Spiralia</taxon>
        <taxon>Lophotrochozoa</taxon>
        <taxon>Mollusca</taxon>
        <taxon>Gastropoda</taxon>
        <taxon>Heterobranchia</taxon>
        <taxon>Euthyneura</taxon>
        <taxon>Panpulmonata</taxon>
        <taxon>Sacoglossa</taxon>
        <taxon>Placobranchoidea</taxon>
        <taxon>Plakobranchidae</taxon>
        <taxon>Plakobranchus</taxon>
    </lineage>
</organism>
<gene>
    <name evidence="2" type="ORF">PoB_003433100</name>
</gene>
<dbReference type="AlphaFoldDB" id="A0AAV4A9G2"/>
<protein>
    <submittedName>
        <fullName evidence="2">PHD and RING finger domain containing protein 1</fullName>
    </submittedName>
</protein>
<name>A0AAV4A9G2_9GAST</name>
<dbReference type="EMBL" id="BLXT01003911">
    <property type="protein sequence ID" value="GFO07826.1"/>
    <property type="molecule type" value="Genomic_DNA"/>
</dbReference>
<keyword evidence="3" id="KW-1185">Reference proteome</keyword>
<feature type="non-terminal residue" evidence="2">
    <location>
        <position position="194"/>
    </location>
</feature>
<proteinExistence type="predicted"/>
<dbReference type="Proteomes" id="UP000735302">
    <property type="component" value="Unassembled WGS sequence"/>
</dbReference>
<dbReference type="InterPro" id="IPR047157">
    <property type="entry name" value="PHRF1/Atg35"/>
</dbReference>
<evidence type="ECO:0000313" key="2">
    <source>
        <dbReference type="EMBL" id="GFO07826.1"/>
    </source>
</evidence>
<dbReference type="PANTHER" id="PTHR12618:SF20">
    <property type="entry name" value="PHD AND RING FINGER DOMAIN-CONTAINING PROTEIN 1"/>
    <property type="match status" value="1"/>
</dbReference>
<evidence type="ECO:0000256" key="1">
    <source>
        <dbReference type="SAM" id="MobiDB-lite"/>
    </source>
</evidence>
<dbReference type="PANTHER" id="PTHR12618">
    <property type="entry name" value="PHD AND RING FINGER DOMAIN-CONTAINING PROTEIN 1"/>
    <property type="match status" value="1"/>
</dbReference>